<organism evidence="8 9">
    <name type="scientific">Thermobifida halotolerans</name>
    <dbReference type="NCBI Taxonomy" id="483545"/>
    <lineage>
        <taxon>Bacteria</taxon>
        <taxon>Bacillati</taxon>
        <taxon>Actinomycetota</taxon>
        <taxon>Actinomycetes</taxon>
        <taxon>Streptosporangiales</taxon>
        <taxon>Nocardiopsidaceae</taxon>
        <taxon>Thermobifida</taxon>
    </lineage>
</organism>
<proteinExistence type="inferred from homology"/>
<dbReference type="EMBL" id="CP063196">
    <property type="protein sequence ID" value="UOE19409.1"/>
    <property type="molecule type" value="Genomic_DNA"/>
</dbReference>
<reference evidence="8" key="1">
    <citation type="submission" date="2020-10" db="EMBL/GenBank/DDBJ databases">
        <title>De novo genome project of the cellulose decomposer Thermobifida halotolerans type strain.</title>
        <authorList>
            <person name="Nagy I."/>
            <person name="Horvath B."/>
            <person name="Kukolya J."/>
            <person name="Nagy I."/>
            <person name="Orsini M."/>
        </authorList>
    </citation>
    <scope>NUCLEOTIDE SEQUENCE</scope>
    <source>
        <strain evidence="8">DSM 44931</strain>
    </source>
</reference>
<dbReference type="CDD" id="cd06550">
    <property type="entry name" value="TM_ABC_iron-siderophores_like"/>
    <property type="match status" value="1"/>
</dbReference>
<accession>A0A399G1D0</accession>
<evidence type="ECO:0000256" key="5">
    <source>
        <dbReference type="ARBA" id="ARBA00022692"/>
    </source>
</evidence>
<dbReference type="Pfam" id="PF01032">
    <property type="entry name" value="FecCD"/>
    <property type="match status" value="1"/>
</dbReference>
<dbReference type="SUPFAM" id="SSF81345">
    <property type="entry name" value="ABC transporter involved in vitamin B12 uptake, BtuC"/>
    <property type="match status" value="1"/>
</dbReference>
<evidence type="ECO:0000256" key="4">
    <source>
        <dbReference type="ARBA" id="ARBA00022475"/>
    </source>
</evidence>
<protein>
    <submittedName>
        <fullName evidence="8">Iron chelate uptake ABC transporter family permease subunit</fullName>
    </submittedName>
</protein>
<dbReference type="GO" id="GO:0005886">
    <property type="term" value="C:plasma membrane"/>
    <property type="evidence" value="ECO:0007669"/>
    <property type="project" value="UniProtKB-SubCell"/>
</dbReference>
<keyword evidence="4" id="KW-1003">Cell membrane</keyword>
<dbReference type="Proteomes" id="UP000265719">
    <property type="component" value="Chromosome"/>
</dbReference>
<keyword evidence="9" id="KW-1185">Reference proteome</keyword>
<dbReference type="GO" id="GO:0022857">
    <property type="term" value="F:transmembrane transporter activity"/>
    <property type="evidence" value="ECO:0007669"/>
    <property type="project" value="InterPro"/>
</dbReference>
<gene>
    <name evidence="8" type="ORF">NI17_022240</name>
</gene>
<dbReference type="AlphaFoldDB" id="A0A399G1D0"/>
<evidence type="ECO:0000313" key="8">
    <source>
        <dbReference type="EMBL" id="UOE19409.1"/>
    </source>
</evidence>
<dbReference type="GO" id="GO:0033214">
    <property type="term" value="P:siderophore-iron import into cell"/>
    <property type="evidence" value="ECO:0007669"/>
    <property type="project" value="TreeGrafter"/>
</dbReference>
<comment type="similarity">
    <text evidence="2">Belongs to the binding-protein-dependent transport system permease family. FecCD subfamily.</text>
</comment>
<evidence type="ECO:0000256" key="1">
    <source>
        <dbReference type="ARBA" id="ARBA00004651"/>
    </source>
</evidence>
<dbReference type="PANTHER" id="PTHR30472:SF24">
    <property type="entry name" value="FERRIC ENTEROBACTIN TRANSPORT SYSTEM PERMEASE PROTEIN FEPG"/>
    <property type="match status" value="1"/>
</dbReference>
<evidence type="ECO:0000256" key="2">
    <source>
        <dbReference type="ARBA" id="ARBA00007935"/>
    </source>
</evidence>
<keyword evidence="3" id="KW-0813">Transport</keyword>
<keyword evidence="6" id="KW-1133">Transmembrane helix</keyword>
<comment type="subcellular location">
    <subcellularLocation>
        <location evidence="1">Cell membrane</location>
        <topology evidence="1">Multi-pass membrane protein</topology>
    </subcellularLocation>
</comment>
<evidence type="ECO:0000256" key="7">
    <source>
        <dbReference type="ARBA" id="ARBA00023136"/>
    </source>
</evidence>
<dbReference type="PANTHER" id="PTHR30472">
    <property type="entry name" value="FERRIC ENTEROBACTIN TRANSPORT SYSTEM PERMEASE PROTEIN"/>
    <property type="match status" value="1"/>
</dbReference>
<dbReference type="InterPro" id="IPR037294">
    <property type="entry name" value="ABC_BtuC-like"/>
</dbReference>
<keyword evidence="7" id="KW-0472">Membrane</keyword>
<dbReference type="RefSeq" id="WP_068690310.1">
    <property type="nucleotide sequence ID" value="NZ_CP063196.1"/>
</dbReference>
<evidence type="ECO:0000256" key="3">
    <source>
        <dbReference type="ARBA" id="ARBA00022448"/>
    </source>
</evidence>
<dbReference type="KEGG" id="thao:NI17_022240"/>
<dbReference type="Gene3D" id="1.10.3470.10">
    <property type="entry name" value="ABC transporter involved in vitamin B12 uptake, BtuC"/>
    <property type="match status" value="1"/>
</dbReference>
<keyword evidence="5" id="KW-0812">Transmembrane</keyword>
<evidence type="ECO:0000313" key="9">
    <source>
        <dbReference type="Proteomes" id="UP000265719"/>
    </source>
</evidence>
<dbReference type="FunFam" id="1.10.3470.10:FF:000001">
    <property type="entry name" value="Vitamin B12 ABC transporter permease BtuC"/>
    <property type="match status" value="1"/>
</dbReference>
<name>A0A399G1D0_9ACTN</name>
<evidence type="ECO:0000256" key="6">
    <source>
        <dbReference type="ARBA" id="ARBA00022989"/>
    </source>
</evidence>
<sequence>MTATPLRSVRLGSVALRLRPRVLAVCLALAALVAAVLAVSLMVGDYPIALPDVVAALSGRGERLDVFFVREVRLPRALTATLVGAALGMAGAVFQSLSRNPLGSPDIIGFTAGASTGAVLTILVLGGGMLPTALGAMLGGVGTAVLVYLLAVRRGVQGYRLVLVGIGVSAMLSSVTHYLITRAELTDALTAQVWMVGTLNSREWSHVAAVGVGSAVLVPFLLRLGARLRLMEMGDDIARALGVPTQRTQSSALVAASALTGIAIAVSGPIAFVALAAPQLARRLTRADGTTLVASALMGAALLLCSDLVALRLLAPVQLPVGVVTTVVGGTYLVWLLYSEWRGGRA</sequence>
<dbReference type="OrthoDB" id="4455417at2"/>
<dbReference type="InterPro" id="IPR000522">
    <property type="entry name" value="ABC_transptr_permease_BtuC"/>
</dbReference>